<protein>
    <submittedName>
        <fullName evidence="1">Uncharacterized protein</fullName>
    </submittedName>
</protein>
<proteinExistence type="predicted"/>
<organism evidence="1">
    <name type="scientific">Riboviria sp</name>
    <dbReference type="NCBI Taxonomy" id="2585031"/>
    <lineage>
        <taxon>Viruses</taxon>
        <taxon>Riboviria</taxon>
    </lineage>
</organism>
<reference evidence="1" key="1">
    <citation type="submission" date="2020-01" db="EMBL/GenBank/DDBJ databases">
        <title>Viral genomes from wild and zoo birds in China.</title>
        <authorList>
            <person name="Zhao M."/>
            <person name="Shan L.T."/>
            <person name="Yang X.S."/>
            <person name="Zhang W."/>
        </authorList>
    </citation>
    <scope>NUCLEOTIDE SEQUENCE</scope>
    <source>
        <strain evidence="1">Wpk139shi05</strain>
    </source>
</reference>
<name>A0A6M3YNZ4_9VIRU</name>
<accession>A0A6M3YNZ4</accession>
<dbReference type="EMBL" id="MN933897">
    <property type="protein sequence ID" value="QJI53481.1"/>
    <property type="molecule type" value="Genomic_RNA"/>
</dbReference>
<evidence type="ECO:0000313" key="1">
    <source>
        <dbReference type="EMBL" id="QJI53481.1"/>
    </source>
</evidence>
<sequence>MQRLVVDAELGLRPDQLAVFAENYGFVQLGDRVLVVVPNINMRMLDHPQNLEQCGLQLMNGVEPAIIGPVRPVIPDFNPLIPPPPLPQVEVPAVEQPEVVEQRNIMIRDPDNPNRLMPVQLAAPGAVMSLEQVEAQRVRSNQLVTPNRFKYVSRKRRPEHINADPENPTYIHDPCEEETKHNFLRYFTKIKRPKYAAFADTDLISYLRMHAFCVPRTPSLIQSLKLKALRFMADFDMANHTAEQIYRIVAASVAAALVVTDEELLVRDTVRDHSAVLEKMQPFFQQGQYRQGFFERGFGKDKFLA</sequence>